<evidence type="ECO:0000256" key="1">
    <source>
        <dbReference type="ARBA" id="ARBA00006479"/>
    </source>
</evidence>
<dbReference type="Pfam" id="PF00480">
    <property type="entry name" value="ROK"/>
    <property type="match status" value="1"/>
</dbReference>
<dbReference type="Proteomes" id="UP001596175">
    <property type="component" value="Unassembled WGS sequence"/>
</dbReference>
<feature type="domain" description="HTH marR-type" evidence="2">
    <location>
        <begin position="21"/>
        <end position="74"/>
    </location>
</feature>
<sequence length="400" mass="40771">MTASTETGREPGRARVDRWRTKAEVLGEVRRRPGLTRVELARRLGLSSATVTETVTRLRDAGWLCEHRAPVRGRGRPTTTLLPAPDGPRVVAVDLRHEDWRVGLAGLDGRVTEVVTARHDRDPEHVAAALRAAVGEVAGGHRTVAVGLAAPAPVSDDGLVRATELAWDGVDLAPITAALDAGCGPDPVALRVGNDATLAGVAEARTGAAAGAATAVFLTVEVGLGGALLLDGRPHLGAHGQAGEYGHLPFGDPARPCPCGARGCWGPEVDGRALARRLGEPVPGDPRSYAVAVLGRAAAGEPGAVDAVGGVAAALGRGVAGLVHVHDPDVVVLGGLARGLRAAPGFDEAYVGALMAFRREHPVPVLDAVHGDDGALHGAAALALDHATSPEGLADSCEPA</sequence>
<dbReference type="SUPFAM" id="SSF53067">
    <property type="entry name" value="Actin-like ATPase domain"/>
    <property type="match status" value="1"/>
</dbReference>
<dbReference type="InterPro" id="IPR049874">
    <property type="entry name" value="ROK_cs"/>
</dbReference>
<evidence type="ECO:0000259" key="2">
    <source>
        <dbReference type="Pfam" id="PF12802"/>
    </source>
</evidence>
<dbReference type="PROSITE" id="PS01125">
    <property type="entry name" value="ROK"/>
    <property type="match status" value="1"/>
</dbReference>
<keyword evidence="4" id="KW-1185">Reference proteome</keyword>
<organism evidence="3 4">
    <name type="scientific">Actinomycetospora rhizophila</name>
    <dbReference type="NCBI Taxonomy" id="1416876"/>
    <lineage>
        <taxon>Bacteria</taxon>
        <taxon>Bacillati</taxon>
        <taxon>Actinomycetota</taxon>
        <taxon>Actinomycetes</taxon>
        <taxon>Pseudonocardiales</taxon>
        <taxon>Pseudonocardiaceae</taxon>
        <taxon>Actinomycetospora</taxon>
    </lineage>
</organism>
<dbReference type="PANTHER" id="PTHR18964">
    <property type="entry name" value="ROK (REPRESSOR, ORF, KINASE) FAMILY"/>
    <property type="match status" value="1"/>
</dbReference>
<dbReference type="InterPro" id="IPR036390">
    <property type="entry name" value="WH_DNA-bd_sf"/>
</dbReference>
<protein>
    <submittedName>
        <fullName evidence="3">ROK family protein</fullName>
    </submittedName>
</protein>
<dbReference type="InterPro" id="IPR036388">
    <property type="entry name" value="WH-like_DNA-bd_sf"/>
</dbReference>
<dbReference type="InterPro" id="IPR000600">
    <property type="entry name" value="ROK"/>
</dbReference>
<dbReference type="Pfam" id="PF12802">
    <property type="entry name" value="MarR_2"/>
    <property type="match status" value="1"/>
</dbReference>
<dbReference type="RefSeq" id="WP_378025149.1">
    <property type="nucleotide sequence ID" value="NZ_JBHSKG010000034.1"/>
</dbReference>
<dbReference type="Gene3D" id="3.30.420.40">
    <property type="match status" value="2"/>
</dbReference>
<comment type="caution">
    <text evidence="3">The sequence shown here is derived from an EMBL/GenBank/DDBJ whole genome shotgun (WGS) entry which is preliminary data.</text>
</comment>
<gene>
    <name evidence="3" type="ORF">ACFPK1_32920</name>
</gene>
<accession>A0ABV9ZRE0</accession>
<dbReference type="SUPFAM" id="SSF46785">
    <property type="entry name" value="Winged helix' DNA-binding domain"/>
    <property type="match status" value="1"/>
</dbReference>
<dbReference type="InterPro" id="IPR000835">
    <property type="entry name" value="HTH_MarR-typ"/>
</dbReference>
<name>A0ABV9ZRE0_9PSEU</name>
<proteinExistence type="inferred from homology"/>
<dbReference type="EMBL" id="JBHSKG010000034">
    <property type="protein sequence ID" value="MFC5143064.1"/>
    <property type="molecule type" value="Genomic_DNA"/>
</dbReference>
<reference evidence="4" key="1">
    <citation type="journal article" date="2019" name="Int. J. Syst. Evol. Microbiol.">
        <title>The Global Catalogue of Microorganisms (GCM) 10K type strain sequencing project: providing services to taxonomists for standard genome sequencing and annotation.</title>
        <authorList>
            <consortium name="The Broad Institute Genomics Platform"/>
            <consortium name="The Broad Institute Genome Sequencing Center for Infectious Disease"/>
            <person name="Wu L."/>
            <person name="Ma J."/>
        </authorList>
    </citation>
    <scope>NUCLEOTIDE SEQUENCE [LARGE SCALE GENOMIC DNA]</scope>
    <source>
        <strain evidence="4">XZYJ18</strain>
    </source>
</reference>
<evidence type="ECO:0000313" key="4">
    <source>
        <dbReference type="Proteomes" id="UP001596175"/>
    </source>
</evidence>
<comment type="similarity">
    <text evidence="1">Belongs to the ROK (NagC/XylR) family.</text>
</comment>
<dbReference type="InterPro" id="IPR043129">
    <property type="entry name" value="ATPase_NBD"/>
</dbReference>
<dbReference type="PANTHER" id="PTHR18964:SF149">
    <property type="entry name" value="BIFUNCTIONAL UDP-N-ACETYLGLUCOSAMINE 2-EPIMERASE_N-ACETYLMANNOSAMINE KINASE"/>
    <property type="match status" value="1"/>
</dbReference>
<dbReference type="Gene3D" id="1.10.10.10">
    <property type="entry name" value="Winged helix-like DNA-binding domain superfamily/Winged helix DNA-binding domain"/>
    <property type="match status" value="1"/>
</dbReference>
<evidence type="ECO:0000313" key="3">
    <source>
        <dbReference type="EMBL" id="MFC5143064.1"/>
    </source>
</evidence>